<proteinExistence type="predicted"/>
<reference evidence="3" key="1">
    <citation type="journal article" date="2017" name="Plant J.">
        <title>The pomegranate (Punica granatum L.) genome and the genomics of punicalagin biosynthesis.</title>
        <authorList>
            <person name="Qin G."/>
            <person name="Xu C."/>
            <person name="Ming R."/>
            <person name="Tang H."/>
            <person name="Guyot R."/>
            <person name="Kramer E.M."/>
            <person name="Hu Y."/>
            <person name="Yi X."/>
            <person name="Qi Y."/>
            <person name="Xu X."/>
            <person name="Gao Z."/>
            <person name="Pan H."/>
            <person name="Jian J."/>
            <person name="Tian Y."/>
            <person name="Yue Z."/>
            <person name="Xu Y."/>
        </authorList>
    </citation>
    <scope>NUCLEOTIDE SEQUENCE [LARGE SCALE GENOMIC DNA]</scope>
    <source>
        <strain evidence="3">cv. Dabenzi</strain>
    </source>
</reference>
<comment type="caution">
    <text evidence="2">The sequence shown here is derived from an EMBL/GenBank/DDBJ whole genome shotgun (WGS) entry which is preliminary data.</text>
</comment>
<dbReference type="Proteomes" id="UP000197138">
    <property type="component" value="Unassembled WGS sequence"/>
</dbReference>
<sequence>MVIPRIFNVSTIAQFDKNADPIEYALKDFVLGSGPTKTDSTKHSVSPPSIDRCQSPPKEYKRQPRRDYKERRDESNSRRTSDKTPKKESITAGLLILLPEDLLPEETLPLRGKLQP</sequence>
<organism evidence="2 3">
    <name type="scientific">Punica granatum</name>
    <name type="common">Pomegranate</name>
    <dbReference type="NCBI Taxonomy" id="22663"/>
    <lineage>
        <taxon>Eukaryota</taxon>
        <taxon>Viridiplantae</taxon>
        <taxon>Streptophyta</taxon>
        <taxon>Embryophyta</taxon>
        <taxon>Tracheophyta</taxon>
        <taxon>Spermatophyta</taxon>
        <taxon>Magnoliopsida</taxon>
        <taxon>eudicotyledons</taxon>
        <taxon>Gunneridae</taxon>
        <taxon>Pentapetalae</taxon>
        <taxon>rosids</taxon>
        <taxon>malvids</taxon>
        <taxon>Myrtales</taxon>
        <taxon>Lythraceae</taxon>
        <taxon>Punica</taxon>
    </lineage>
</organism>
<protein>
    <submittedName>
        <fullName evidence="2">Uncharacterized protein</fullName>
    </submittedName>
</protein>
<evidence type="ECO:0000313" key="2">
    <source>
        <dbReference type="EMBL" id="OWM71111.1"/>
    </source>
</evidence>
<gene>
    <name evidence="2" type="ORF">CDL15_Pgr011238</name>
</gene>
<dbReference type="EMBL" id="MTKT01004486">
    <property type="protein sequence ID" value="OWM71111.1"/>
    <property type="molecule type" value="Genomic_DNA"/>
</dbReference>
<evidence type="ECO:0000313" key="3">
    <source>
        <dbReference type="Proteomes" id="UP000197138"/>
    </source>
</evidence>
<feature type="compositionally biased region" description="Basic and acidic residues" evidence="1">
    <location>
        <begin position="58"/>
        <end position="89"/>
    </location>
</feature>
<name>A0A218WFV7_PUNGR</name>
<accession>A0A218WFV7</accession>
<feature type="region of interest" description="Disordered" evidence="1">
    <location>
        <begin position="33"/>
        <end position="90"/>
    </location>
</feature>
<dbReference type="AlphaFoldDB" id="A0A218WFV7"/>
<evidence type="ECO:0000256" key="1">
    <source>
        <dbReference type="SAM" id="MobiDB-lite"/>
    </source>
</evidence>
<feature type="compositionally biased region" description="Polar residues" evidence="1">
    <location>
        <begin position="35"/>
        <end position="47"/>
    </location>
</feature>